<evidence type="ECO:0000256" key="1">
    <source>
        <dbReference type="SAM" id="MobiDB-lite"/>
    </source>
</evidence>
<feature type="compositionally biased region" description="Low complexity" evidence="1">
    <location>
        <begin position="133"/>
        <end position="144"/>
    </location>
</feature>
<gene>
    <name evidence="2" type="primary">NCL1_42224</name>
    <name evidence="2" type="ORF">TNCV_2335431</name>
</gene>
<dbReference type="EMBL" id="BMAU01021321">
    <property type="protein sequence ID" value="GFY13279.1"/>
    <property type="molecule type" value="Genomic_DNA"/>
</dbReference>
<keyword evidence="3" id="KW-1185">Reference proteome</keyword>
<organism evidence="2 3">
    <name type="scientific">Trichonephila clavipes</name>
    <name type="common">Golden silk orbweaver</name>
    <name type="synonym">Nephila clavipes</name>
    <dbReference type="NCBI Taxonomy" id="2585209"/>
    <lineage>
        <taxon>Eukaryota</taxon>
        <taxon>Metazoa</taxon>
        <taxon>Ecdysozoa</taxon>
        <taxon>Arthropoda</taxon>
        <taxon>Chelicerata</taxon>
        <taxon>Arachnida</taxon>
        <taxon>Araneae</taxon>
        <taxon>Araneomorphae</taxon>
        <taxon>Entelegynae</taxon>
        <taxon>Araneoidea</taxon>
        <taxon>Nephilidae</taxon>
        <taxon>Trichonephila</taxon>
    </lineage>
</organism>
<name>A0A8X6VHU5_TRICX</name>
<reference evidence="2" key="1">
    <citation type="submission" date="2020-08" db="EMBL/GenBank/DDBJ databases">
        <title>Multicomponent nature underlies the extraordinary mechanical properties of spider dragline silk.</title>
        <authorList>
            <person name="Kono N."/>
            <person name="Nakamura H."/>
            <person name="Mori M."/>
            <person name="Yoshida Y."/>
            <person name="Ohtoshi R."/>
            <person name="Malay A.D."/>
            <person name="Moran D.A.P."/>
            <person name="Tomita M."/>
            <person name="Numata K."/>
            <person name="Arakawa K."/>
        </authorList>
    </citation>
    <scope>NUCLEOTIDE SEQUENCE</scope>
</reference>
<feature type="region of interest" description="Disordered" evidence="1">
    <location>
        <begin position="114"/>
        <end position="149"/>
    </location>
</feature>
<sequence>MVSWEYLWPTLRCRREARVSPLLSIGWWYLSSVSPKRHCCRVSAADKGCRVYPLDSRPDAVALYSGCTPVTHTEKKRLFSALKSRFILDLNFSTSSYTTQANILPSATSIKPTSQIESRLPGPISASDATPDNSLNTSTSSLSTETCPAPTTSNKFVALQSSEPLLEAATTSNSELPNASKVPRNDCHGWFGCSPIWPSSFLKKYEPMIPPAHKAHQTETGSITRSSAPYLETTILLVLLAWLVGERVASLSQESMGWLVSAIRIEHCYWLWSKLAETALLREKI</sequence>
<dbReference type="Proteomes" id="UP000887159">
    <property type="component" value="Unassembled WGS sequence"/>
</dbReference>
<evidence type="ECO:0000313" key="3">
    <source>
        <dbReference type="Proteomes" id="UP000887159"/>
    </source>
</evidence>
<comment type="caution">
    <text evidence="2">The sequence shown here is derived from an EMBL/GenBank/DDBJ whole genome shotgun (WGS) entry which is preliminary data.</text>
</comment>
<proteinExistence type="predicted"/>
<dbReference type="AlphaFoldDB" id="A0A8X6VHU5"/>
<protein>
    <submittedName>
        <fullName evidence="2">Uncharacterized protein</fullName>
    </submittedName>
</protein>
<accession>A0A8X6VHU5</accession>
<evidence type="ECO:0000313" key="2">
    <source>
        <dbReference type="EMBL" id="GFY13279.1"/>
    </source>
</evidence>